<keyword evidence="1" id="KW-1133">Transmembrane helix</keyword>
<feature type="transmembrane region" description="Helical" evidence="1">
    <location>
        <begin position="20"/>
        <end position="41"/>
    </location>
</feature>
<accession>A0AAP5T9C5</accession>
<protein>
    <submittedName>
        <fullName evidence="2">Uncharacterized protein</fullName>
    </submittedName>
</protein>
<sequence length="148" mass="16389">MHLALLTASAISSLPIWAQWISALAPVGTATAVIVAFLAYLQKKRSDDRADWWARAVKAMELMTAEETTSVNAGMALASHIIDSETASDKDRAMFAEVVDRIVDDIIQDSVQVERRVAKEKRLHRQSRSGGFLNNVRTGCPWLRGHTQ</sequence>
<name>A0AAP5T9C5_9MICC</name>
<evidence type="ECO:0000313" key="2">
    <source>
        <dbReference type="EMBL" id="MDV7177381.1"/>
    </source>
</evidence>
<dbReference type="RefSeq" id="WP_036384865.1">
    <property type="nucleotide sequence ID" value="NZ_JAWLUK010000010.1"/>
</dbReference>
<keyword evidence="1" id="KW-0472">Membrane</keyword>
<proteinExistence type="predicted"/>
<evidence type="ECO:0000313" key="3">
    <source>
        <dbReference type="Proteomes" id="UP001185728"/>
    </source>
</evidence>
<evidence type="ECO:0000256" key="1">
    <source>
        <dbReference type="SAM" id="Phobius"/>
    </source>
</evidence>
<dbReference type="Proteomes" id="UP001185728">
    <property type="component" value="Unassembled WGS sequence"/>
</dbReference>
<comment type="caution">
    <text evidence="2">The sequence shown here is derived from an EMBL/GenBank/DDBJ whole genome shotgun (WGS) entry which is preliminary data.</text>
</comment>
<keyword evidence="1" id="KW-0812">Transmembrane</keyword>
<organism evidence="2 3">
    <name type="scientific">Micrococcus yunnanensis</name>
    <dbReference type="NCBI Taxonomy" id="566027"/>
    <lineage>
        <taxon>Bacteria</taxon>
        <taxon>Bacillati</taxon>
        <taxon>Actinomycetota</taxon>
        <taxon>Actinomycetes</taxon>
        <taxon>Micrococcales</taxon>
        <taxon>Micrococcaceae</taxon>
        <taxon>Micrococcus</taxon>
    </lineage>
</organism>
<gene>
    <name evidence="2" type="ORF">R4064_06985</name>
</gene>
<dbReference type="AlphaFoldDB" id="A0AAP5T9C5"/>
<dbReference type="EMBL" id="JAWLUK010000010">
    <property type="protein sequence ID" value="MDV7177381.1"/>
    <property type="molecule type" value="Genomic_DNA"/>
</dbReference>
<reference evidence="2" key="1">
    <citation type="submission" date="2023-10" db="EMBL/GenBank/DDBJ databases">
        <title>Development of a sustainable strategy for remediation of hydrocarbon-contaminated territories based on the waste exchange concept.</title>
        <authorList>
            <person name="Krivoruchko A."/>
        </authorList>
    </citation>
    <scope>NUCLEOTIDE SEQUENCE</scope>
    <source>
        <strain evidence="2">IEGM 1325</strain>
    </source>
</reference>